<protein>
    <submittedName>
        <fullName evidence="5">NAD-dependent protein deacylase sirtuin-5, mitochondrial</fullName>
    </submittedName>
</protein>
<feature type="domain" description="Deacetylase sirtuin-type" evidence="4">
    <location>
        <begin position="28"/>
        <end position="96"/>
    </location>
</feature>
<keyword evidence="1" id="KW-0808">Transferase</keyword>
<dbReference type="GO" id="GO:0070403">
    <property type="term" value="F:NAD+ binding"/>
    <property type="evidence" value="ECO:0007669"/>
    <property type="project" value="InterPro"/>
</dbReference>
<evidence type="ECO:0000259" key="4">
    <source>
        <dbReference type="PROSITE" id="PS50305"/>
    </source>
</evidence>
<dbReference type="GO" id="GO:0017136">
    <property type="term" value="F:histone deacetylase activity, NAD-dependent"/>
    <property type="evidence" value="ECO:0007669"/>
    <property type="project" value="TreeGrafter"/>
</dbReference>
<dbReference type="Pfam" id="PF02146">
    <property type="entry name" value="SIR2"/>
    <property type="match status" value="1"/>
</dbReference>
<dbReference type="EMBL" id="NEDP02005591">
    <property type="protein sequence ID" value="OWF37345.1"/>
    <property type="molecule type" value="Genomic_DNA"/>
</dbReference>
<dbReference type="Proteomes" id="UP000242188">
    <property type="component" value="Unassembled WGS sequence"/>
</dbReference>
<dbReference type="InterPro" id="IPR029035">
    <property type="entry name" value="DHS-like_NAD/FAD-binding_dom"/>
</dbReference>
<dbReference type="PROSITE" id="PS50305">
    <property type="entry name" value="SIRTUIN"/>
    <property type="match status" value="1"/>
</dbReference>
<comment type="caution">
    <text evidence="3">Lacks conserved residue(s) required for the propagation of feature annotation.</text>
</comment>
<dbReference type="STRING" id="6573.A0A210PLI6"/>
<dbReference type="PANTHER" id="PTHR11085">
    <property type="entry name" value="NAD-DEPENDENT PROTEIN DEACYLASE SIRTUIN-5, MITOCHONDRIAL-RELATED"/>
    <property type="match status" value="1"/>
</dbReference>
<keyword evidence="6" id="KW-1185">Reference proteome</keyword>
<name>A0A210PLI6_MIZYE</name>
<accession>A0A210PLI6</accession>
<reference evidence="5 6" key="1">
    <citation type="journal article" date="2017" name="Nat. Ecol. Evol.">
        <title>Scallop genome provides insights into evolution of bilaterian karyotype and development.</title>
        <authorList>
            <person name="Wang S."/>
            <person name="Zhang J."/>
            <person name="Jiao W."/>
            <person name="Li J."/>
            <person name="Xun X."/>
            <person name="Sun Y."/>
            <person name="Guo X."/>
            <person name="Huan P."/>
            <person name="Dong B."/>
            <person name="Zhang L."/>
            <person name="Hu X."/>
            <person name="Sun X."/>
            <person name="Wang J."/>
            <person name="Zhao C."/>
            <person name="Wang Y."/>
            <person name="Wang D."/>
            <person name="Huang X."/>
            <person name="Wang R."/>
            <person name="Lv J."/>
            <person name="Li Y."/>
            <person name="Zhang Z."/>
            <person name="Liu B."/>
            <person name="Lu W."/>
            <person name="Hui Y."/>
            <person name="Liang J."/>
            <person name="Zhou Z."/>
            <person name="Hou R."/>
            <person name="Li X."/>
            <person name="Liu Y."/>
            <person name="Li H."/>
            <person name="Ning X."/>
            <person name="Lin Y."/>
            <person name="Zhao L."/>
            <person name="Xing Q."/>
            <person name="Dou J."/>
            <person name="Li Y."/>
            <person name="Mao J."/>
            <person name="Guo H."/>
            <person name="Dou H."/>
            <person name="Li T."/>
            <person name="Mu C."/>
            <person name="Jiang W."/>
            <person name="Fu Q."/>
            <person name="Fu X."/>
            <person name="Miao Y."/>
            <person name="Liu J."/>
            <person name="Yu Q."/>
            <person name="Li R."/>
            <person name="Liao H."/>
            <person name="Li X."/>
            <person name="Kong Y."/>
            <person name="Jiang Z."/>
            <person name="Chourrout D."/>
            <person name="Li R."/>
            <person name="Bao Z."/>
        </authorList>
    </citation>
    <scope>NUCLEOTIDE SEQUENCE [LARGE SCALE GENOMIC DNA]</scope>
    <source>
        <strain evidence="5 6">PY_sf001</strain>
    </source>
</reference>
<dbReference type="InterPro" id="IPR050134">
    <property type="entry name" value="NAD-dep_sirtuin_deacylases"/>
</dbReference>
<dbReference type="OrthoDB" id="424302at2759"/>
<dbReference type="GO" id="GO:0005634">
    <property type="term" value="C:nucleus"/>
    <property type="evidence" value="ECO:0007669"/>
    <property type="project" value="TreeGrafter"/>
</dbReference>
<gene>
    <name evidence="5" type="ORF">KP79_PYT18362</name>
</gene>
<proteinExistence type="predicted"/>
<dbReference type="InterPro" id="IPR026590">
    <property type="entry name" value="Ssirtuin_cat_dom"/>
</dbReference>
<evidence type="ECO:0000256" key="2">
    <source>
        <dbReference type="ARBA" id="ARBA00023027"/>
    </source>
</evidence>
<keyword evidence="2" id="KW-0520">NAD</keyword>
<sequence>MADAGKPQKDPFAEFDRFGRLLGFTAPQGRPSSDISTFREHFAKAKHIVVLTGAGVSAESGVPTFRGAGGFWRKWQAQWQLEKDSLIENGFEHCAM</sequence>
<comment type="caution">
    <text evidence="5">The sequence shown here is derived from an EMBL/GenBank/DDBJ whole genome shotgun (WGS) entry which is preliminary data.</text>
</comment>
<evidence type="ECO:0000313" key="5">
    <source>
        <dbReference type="EMBL" id="OWF37345.1"/>
    </source>
</evidence>
<dbReference type="AlphaFoldDB" id="A0A210PLI6"/>
<dbReference type="PANTHER" id="PTHR11085:SF10">
    <property type="entry name" value="NAD-DEPENDENT PROTEIN DEACYLASE SIRTUIN-5, MITOCHONDRIAL-RELATED"/>
    <property type="match status" value="1"/>
</dbReference>
<organism evidence="5 6">
    <name type="scientific">Mizuhopecten yessoensis</name>
    <name type="common">Japanese scallop</name>
    <name type="synonym">Patinopecten yessoensis</name>
    <dbReference type="NCBI Taxonomy" id="6573"/>
    <lineage>
        <taxon>Eukaryota</taxon>
        <taxon>Metazoa</taxon>
        <taxon>Spiralia</taxon>
        <taxon>Lophotrochozoa</taxon>
        <taxon>Mollusca</taxon>
        <taxon>Bivalvia</taxon>
        <taxon>Autobranchia</taxon>
        <taxon>Pteriomorphia</taxon>
        <taxon>Pectinida</taxon>
        <taxon>Pectinoidea</taxon>
        <taxon>Pectinidae</taxon>
        <taxon>Mizuhopecten</taxon>
    </lineage>
</organism>
<evidence type="ECO:0000256" key="1">
    <source>
        <dbReference type="ARBA" id="ARBA00022679"/>
    </source>
</evidence>
<dbReference type="SUPFAM" id="SSF52467">
    <property type="entry name" value="DHS-like NAD/FAD-binding domain"/>
    <property type="match status" value="1"/>
</dbReference>
<dbReference type="Gene3D" id="3.40.50.1220">
    <property type="entry name" value="TPP-binding domain"/>
    <property type="match status" value="1"/>
</dbReference>
<evidence type="ECO:0000313" key="6">
    <source>
        <dbReference type="Proteomes" id="UP000242188"/>
    </source>
</evidence>
<dbReference type="InterPro" id="IPR003000">
    <property type="entry name" value="Sirtuin"/>
</dbReference>
<evidence type="ECO:0000256" key="3">
    <source>
        <dbReference type="PROSITE-ProRule" id="PRU00236"/>
    </source>
</evidence>